<dbReference type="Pfam" id="PF12010">
    <property type="entry name" value="DUF3502"/>
    <property type="match status" value="1"/>
</dbReference>
<feature type="chain" id="PRO_5039605697" evidence="1">
    <location>
        <begin position="24"/>
        <end position="532"/>
    </location>
</feature>
<dbReference type="PROSITE" id="PS51257">
    <property type="entry name" value="PROKAR_LIPOPROTEIN"/>
    <property type="match status" value="1"/>
</dbReference>
<comment type="caution">
    <text evidence="3">The sequence shown here is derived from an EMBL/GenBank/DDBJ whole genome shotgun (WGS) entry which is preliminary data.</text>
</comment>
<keyword evidence="4" id="KW-1185">Reference proteome</keyword>
<name>A0A3P3TXT4_9BACL</name>
<gene>
    <name evidence="3" type="ORF">EHV15_03145</name>
</gene>
<dbReference type="InterPro" id="IPR022627">
    <property type="entry name" value="DUF3502"/>
</dbReference>
<feature type="signal peptide" evidence="1">
    <location>
        <begin position="1"/>
        <end position="23"/>
    </location>
</feature>
<dbReference type="Gene3D" id="3.40.190.10">
    <property type="entry name" value="Periplasmic binding protein-like II"/>
    <property type="match status" value="1"/>
</dbReference>
<dbReference type="EMBL" id="RRCN01000001">
    <property type="protein sequence ID" value="RRJ62068.1"/>
    <property type="molecule type" value="Genomic_DNA"/>
</dbReference>
<reference evidence="3 4" key="1">
    <citation type="submission" date="2018-11" db="EMBL/GenBank/DDBJ databases">
        <title>Genome sequencing of Paenibacillus sp. KCOM 3021 (= ChDC PVNT-B20).</title>
        <authorList>
            <person name="Kook J.-K."/>
            <person name="Park S.-N."/>
            <person name="Lim Y.K."/>
        </authorList>
    </citation>
    <scope>NUCLEOTIDE SEQUENCE [LARGE SCALE GENOMIC DNA]</scope>
    <source>
        <strain evidence="3 4">KCOM 3021</strain>
    </source>
</reference>
<feature type="domain" description="DUF3502" evidence="2">
    <location>
        <begin position="459"/>
        <end position="528"/>
    </location>
</feature>
<proteinExistence type="predicted"/>
<evidence type="ECO:0000313" key="4">
    <source>
        <dbReference type="Proteomes" id="UP000267017"/>
    </source>
</evidence>
<dbReference type="SUPFAM" id="SSF53850">
    <property type="entry name" value="Periplasmic binding protein-like II"/>
    <property type="match status" value="1"/>
</dbReference>
<protein>
    <submittedName>
        <fullName evidence="3">DUF3502 domain-containing protein</fullName>
    </submittedName>
</protein>
<dbReference type="OrthoDB" id="1988587at2"/>
<accession>A0A3P3TXT4</accession>
<organism evidence="3 4">
    <name type="scientific">Paenibacillus oralis</name>
    <dbReference type="NCBI Taxonomy" id="2490856"/>
    <lineage>
        <taxon>Bacteria</taxon>
        <taxon>Bacillati</taxon>
        <taxon>Bacillota</taxon>
        <taxon>Bacilli</taxon>
        <taxon>Bacillales</taxon>
        <taxon>Paenibacillaceae</taxon>
        <taxon>Paenibacillus</taxon>
    </lineage>
</organism>
<dbReference type="PANTHER" id="PTHR43649:SF17">
    <property type="entry name" value="ABC TRANSPORTER SOLUTE BINDING PROTEIN-SUGAR TRANSPORT"/>
    <property type="match status" value="1"/>
</dbReference>
<keyword evidence="1" id="KW-0732">Signal</keyword>
<sequence length="532" mass="59181">MKKMRKKATFLLAMVLALTTLLAACGGGGGNKAANENTSGAGASNNTAANAAIAADGSADLSQEVKLKMLLIGGKPTDYDEVFGKLNELLKEKINATVEAEFLDWADWTQKYPLKFAADEDFDIAYTANWAFYIDQVQKGGFLELTDEMLQKYAPQTWAAMPQSSWDQAKVGGKLYMVPNNNQDVTDKVVLVREDLRKKYSLEPVNSPETYAAYLKAIGANEKGISPFGAKPADGWKWHELDQILLEQQNEWNLVDYNFPLAYNIDDPAGKLFNAYDTPEFKSLIAYYKDLADNKGWSKNIVSNKNDVFQDIKAGKTSSYAQNLGTISSNVGEIRRDKPEMEVTVADLTPDKKKIGAISTQNGLAIHVSSKNAERSLMLIDLLQNDKEIHDLTMYGIAGKHYEPVDDDKYNPGPSFTNYNLSGFSVWGWNSLLNRTDASYPEEGTKMLEDWQSKVYHFPLETFVFDDTNVKNEIANVGNVMLRYAIPLEYGLINDLDKGQADLIKQLQAAGLDKIQQELQSQIDAFLAAQPK</sequence>
<evidence type="ECO:0000313" key="3">
    <source>
        <dbReference type="EMBL" id="RRJ62068.1"/>
    </source>
</evidence>
<dbReference type="InterPro" id="IPR050490">
    <property type="entry name" value="Bact_solute-bd_prot1"/>
</dbReference>
<dbReference type="AlphaFoldDB" id="A0A3P3TXT4"/>
<evidence type="ECO:0000256" key="1">
    <source>
        <dbReference type="SAM" id="SignalP"/>
    </source>
</evidence>
<dbReference type="RefSeq" id="WP_128629984.1">
    <property type="nucleotide sequence ID" value="NZ_RRCN01000001.1"/>
</dbReference>
<dbReference type="PANTHER" id="PTHR43649">
    <property type="entry name" value="ARABINOSE-BINDING PROTEIN-RELATED"/>
    <property type="match status" value="1"/>
</dbReference>
<evidence type="ECO:0000259" key="2">
    <source>
        <dbReference type="Pfam" id="PF12010"/>
    </source>
</evidence>
<dbReference type="Proteomes" id="UP000267017">
    <property type="component" value="Unassembled WGS sequence"/>
</dbReference>